<evidence type="ECO:0000256" key="1">
    <source>
        <dbReference type="ARBA" id="ARBA00022679"/>
    </source>
</evidence>
<dbReference type="STRING" id="71139.A0A059AVV8"/>
<keyword evidence="1" id="KW-0808">Transferase</keyword>
<name>A0A059AVV8_EUCGR</name>
<proteinExistence type="predicted"/>
<gene>
    <name evidence="8" type="ORF">EUGRSUZ_H00334</name>
</gene>
<evidence type="ECO:0000256" key="4">
    <source>
        <dbReference type="ARBA" id="ARBA00022771"/>
    </source>
</evidence>
<dbReference type="Gene3D" id="3.30.40.10">
    <property type="entry name" value="Zinc/RING finger domain, C3HC4 (zinc finger)"/>
    <property type="match status" value="1"/>
</dbReference>
<evidence type="ECO:0000256" key="2">
    <source>
        <dbReference type="ARBA" id="ARBA00022723"/>
    </source>
</evidence>
<dbReference type="EMBL" id="KK198760">
    <property type="protein sequence ID" value="KCW57565.1"/>
    <property type="molecule type" value="Genomic_DNA"/>
</dbReference>
<evidence type="ECO:0000256" key="3">
    <source>
        <dbReference type="ARBA" id="ARBA00022737"/>
    </source>
</evidence>
<dbReference type="GO" id="GO:0008270">
    <property type="term" value="F:zinc ion binding"/>
    <property type="evidence" value="ECO:0007669"/>
    <property type="project" value="UniProtKB-KW"/>
</dbReference>
<evidence type="ECO:0000256" key="6">
    <source>
        <dbReference type="ARBA" id="ARBA00022833"/>
    </source>
</evidence>
<dbReference type="GO" id="GO:0005737">
    <property type="term" value="C:cytoplasm"/>
    <property type="evidence" value="ECO:0000318"/>
    <property type="project" value="GO_Central"/>
</dbReference>
<dbReference type="GO" id="GO:0061630">
    <property type="term" value="F:ubiquitin protein ligase activity"/>
    <property type="evidence" value="ECO:0000318"/>
    <property type="project" value="GO_Central"/>
</dbReference>
<dbReference type="AlphaFoldDB" id="A0A059AVV8"/>
<dbReference type="InterPro" id="IPR013083">
    <property type="entry name" value="Znf_RING/FYVE/PHD"/>
</dbReference>
<protein>
    <recommendedName>
        <fullName evidence="7">RING-type domain-containing protein</fullName>
    </recommendedName>
</protein>
<dbReference type="InterPro" id="IPR044066">
    <property type="entry name" value="TRIAD_supradom"/>
</dbReference>
<reference evidence="8" key="1">
    <citation type="submission" date="2013-07" db="EMBL/GenBank/DDBJ databases">
        <title>The genome of Eucalyptus grandis.</title>
        <authorList>
            <person name="Schmutz J."/>
            <person name="Hayes R."/>
            <person name="Myburg A."/>
            <person name="Tuskan G."/>
            <person name="Grattapaglia D."/>
            <person name="Rokhsar D.S."/>
        </authorList>
    </citation>
    <scope>NUCLEOTIDE SEQUENCE</scope>
    <source>
        <tissue evidence="8">Leaf extractions</tissue>
    </source>
</reference>
<keyword evidence="6" id="KW-0862">Zinc</keyword>
<keyword evidence="2" id="KW-0479">Metal-binding</keyword>
<keyword evidence="3" id="KW-0677">Repeat</keyword>
<dbReference type="GO" id="GO:0031624">
    <property type="term" value="F:ubiquitin conjugating enzyme binding"/>
    <property type="evidence" value="ECO:0000318"/>
    <property type="project" value="GO_Central"/>
</dbReference>
<dbReference type="Gramene" id="KCW57565">
    <property type="protein sequence ID" value="KCW57565"/>
    <property type="gene ID" value="EUGRSUZ_H00334"/>
</dbReference>
<feature type="domain" description="RING-type" evidence="7">
    <location>
        <begin position="20"/>
        <end position="221"/>
    </location>
</feature>
<evidence type="ECO:0000313" key="8">
    <source>
        <dbReference type="EMBL" id="KCW57565.1"/>
    </source>
</evidence>
<keyword evidence="5" id="KW-0833">Ubl conjugation pathway</keyword>
<dbReference type="Gene3D" id="1.20.120.1750">
    <property type="match status" value="1"/>
</dbReference>
<accession>A0A059AVV8</accession>
<organism evidence="8">
    <name type="scientific">Eucalyptus grandis</name>
    <name type="common">Flooded gum</name>
    <dbReference type="NCBI Taxonomy" id="71139"/>
    <lineage>
        <taxon>Eukaryota</taxon>
        <taxon>Viridiplantae</taxon>
        <taxon>Streptophyta</taxon>
        <taxon>Embryophyta</taxon>
        <taxon>Tracheophyta</taxon>
        <taxon>Spermatophyta</taxon>
        <taxon>Magnoliopsida</taxon>
        <taxon>eudicotyledons</taxon>
        <taxon>Gunneridae</taxon>
        <taxon>Pentapetalae</taxon>
        <taxon>rosids</taxon>
        <taxon>malvids</taxon>
        <taxon>Myrtales</taxon>
        <taxon>Myrtaceae</taxon>
        <taxon>Myrtoideae</taxon>
        <taxon>Eucalypteae</taxon>
        <taxon>Eucalyptus</taxon>
    </lineage>
</organism>
<dbReference type="PANTHER" id="PTHR11685">
    <property type="entry name" value="RBR FAMILY RING FINGER AND IBR DOMAIN-CONTAINING"/>
    <property type="match status" value="1"/>
</dbReference>
<dbReference type="SUPFAM" id="SSF57850">
    <property type="entry name" value="RING/U-box"/>
    <property type="match status" value="2"/>
</dbReference>
<dbReference type="InterPro" id="IPR031127">
    <property type="entry name" value="E3_UB_ligase_RBR"/>
</dbReference>
<evidence type="ECO:0000259" key="7">
    <source>
        <dbReference type="PROSITE" id="PS51873"/>
    </source>
</evidence>
<sequence length="221" mass="25353">MRILWFRLNFGRPKLFRAAPTAYCKICTEHVQLTSSFKATAQCEEHSFCSRCLSSHITWSIGEGVANVRCPGLNCQARLDPLRYRELLSSESFLRWCDLLCESHIGGFSKCYCPNSNCRELIVDECGCSGIAKRFDCRKCRQSGCFQCASAWVEGHRCSRTHDEGLILLERLAKMKKWGRCPNCRMYVEHCDGCNMIRCRCRTLFCYVCGQNITRSLCSCK</sequence>
<dbReference type="InParanoid" id="A0A059AVV8"/>
<keyword evidence="4" id="KW-0863">Zinc-finger</keyword>
<dbReference type="OMA" id="VTERFYC"/>
<dbReference type="GO" id="GO:0000151">
    <property type="term" value="C:ubiquitin ligase complex"/>
    <property type="evidence" value="ECO:0000318"/>
    <property type="project" value="GO_Central"/>
</dbReference>
<dbReference type="eggNOG" id="KOG1812">
    <property type="taxonomic scope" value="Eukaryota"/>
</dbReference>
<evidence type="ECO:0000256" key="5">
    <source>
        <dbReference type="ARBA" id="ARBA00022786"/>
    </source>
</evidence>
<dbReference type="GO" id="GO:0016567">
    <property type="term" value="P:protein ubiquitination"/>
    <property type="evidence" value="ECO:0007669"/>
    <property type="project" value="InterPro"/>
</dbReference>
<dbReference type="GO" id="GO:0006511">
    <property type="term" value="P:ubiquitin-dependent protein catabolic process"/>
    <property type="evidence" value="ECO:0000318"/>
    <property type="project" value="GO_Central"/>
</dbReference>
<dbReference type="PROSITE" id="PS51873">
    <property type="entry name" value="TRIAD"/>
    <property type="match status" value="1"/>
</dbReference>